<dbReference type="EC" id="2.7.13.3" evidence="9"/>
<dbReference type="PRINTS" id="PR00344">
    <property type="entry name" value="BCTRLSENSOR"/>
</dbReference>
<dbReference type="InterPro" id="IPR003594">
    <property type="entry name" value="HATPase_dom"/>
</dbReference>
<keyword evidence="5 9" id="KW-0418">Kinase</keyword>
<dbReference type="PANTHER" id="PTHR43711">
    <property type="entry name" value="TWO-COMPONENT HISTIDINE KINASE"/>
    <property type="match status" value="1"/>
</dbReference>
<dbReference type="InterPro" id="IPR011649">
    <property type="entry name" value="KaiB_domain"/>
</dbReference>
<dbReference type="Gene3D" id="3.30.565.10">
    <property type="entry name" value="Histidine kinase-like ATPase, C-terminal domain"/>
    <property type="match status" value="1"/>
</dbReference>
<evidence type="ECO:0000256" key="10">
    <source>
        <dbReference type="SAM" id="MobiDB-lite"/>
    </source>
</evidence>
<dbReference type="AlphaFoldDB" id="A0A7C3ZIB8"/>
<dbReference type="InterPro" id="IPR005467">
    <property type="entry name" value="His_kinase_dom"/>
</dbReference>
<comment type="catalytic activity">
    <reaction evidence="1 9">
        <text>ATP + protein L-histidine = ADP + protein N-phospho-L-histidine.</text>
        <dbReference type="EC" id="2.7.13.3"/>
    </reaction>
</comment>
<evidence type="ECO:0000313" key="12">
    <source>
        <dbReference type="EMBL" id="HGG01920.1"/>
    </source>
</evidence>
<gene>
    <name evidence="9" type="primary">sasA</name>
    <name evidence="12" type="ORF">ENR15_15065</name>
</gene>
<dbReference type="PANTHER" id="PTHR43711:SF26">
    <property type="entry name" value="SENSOR HISTIDINE KINASE RCSC"/>
    <property type="match status" value="1"/>
</dbReference>
<comment type="function">
    <text evidence="9">Member of the two-component regulatory system SasA/RpaA involved in genome-wide circadian gene expression. One of several clock output pathways. Participates in the Kai clock protein complex, the main circadian regulator in cyanobacteria, via its interaction with KaiC. KaiC enhances the autophosphorylation activity of SasA, which then transfers its phosphate group to RpaA to activate it. In addition to its output function, recruits fold-shifted KaiB (KaiB(fs)) to KaiC to cooperatively form the KaiB(6):KaiC(6) complex (independent of SasA kinase activity). Required for robustness of the circadian rhythm of gene expression and is involved in clock output, also required for adaptation to light/dark cycles.</text>
</comment>
<dbReference type="InterPro" id="IPR003661">
    <property type="entry name" value="HisK_dim/P_dom"/>
</dbReference>
<dbReference type="SMART" id="SM01248">
    <property type="entry name" value="KaiB"/>
    <property type="match status" value="1"/>
</dbReference>
<dbReference type="SUPFAM" id="SSF47384">
    <property type="entry name" value="Homodimeric domain of signal transducing histidine kinase"/>
    <property type="match status" value="1"/>
</dbReference>
<evidence type="ECO:0000256" key="4">
    <source>
        <dbReference type="ARBA" id="ARBA00022741"/>
    </source>
</evidence>
<dbReference type="InterPro" id="IPR036097">
    <property type="entry name" value="HisK_dim/P_sf"/>
</dbReference>
<dbReference type="Pfam" id="PF00512">
    <property type="entry name" value="HisKA"/>
    <property type="match status" value="1"/>
</dbReference>
<evidence type="ECO:0000256" key="7">
    <source>
        <dbReference type="ARBA" id="ARBA00023012"/>
    </source>
</evidence>
<evidence type="ECO:0000256" key="6">
    <source>
        <dbReference type="ARBA" id="ARBA00022840"/>
    </source>
</evidence>
<protein>
    <recommendedName>
        <fullName evidence="9">Adaptive-response sensory-kinase SasA</fullName>
        <ecNumber evidence="9">2.7.13.3</ecNumber>
    </recommendedName>
    <alternativeName>
        <fullName evidence="9">Sensor histidine kinase SasA</fullName>
    </alternativeName>
</protein>
<keyword evidence="7 9" id="KW-0902">Two-component regulatory system</keyword>
<dbReference type="PROSITE" id="PS50109">
    <property type="entry name" value="HIS_KIN"/>
    <property type="match status" value="1"/>
</dbReference>
<dbReference type="SMART" id="SM00388">
    <property type="entry name" value="HisKA"/>
    <property type="match status" value="1"/>
</dbReference>
<dbReference type="InterPro" id="IPR036890">
    <property type="entry name" value="HATPase_C_sf"/>
</dbReference>
<feature type="compositionally biased region" description="Pro residues" evidence="10">
    <location>
        <begin position="145"/>
        <end position="164"/>
    </location>
</feature>
<dbReference type="InterPro" id="IPR004358">
    <property type="entry name" value="Sig_transdc_His_kin-like_C"/>
</dbReference>
<keyword evidence="3 9" id="KW-0808">Transferase</keyword>
<evidence type="ECO:0000256" key="2">
    <source>
        <dbReference type="ARBA" id="ARBA00022553"/>
    </source>
</evidence>
<dbReference type="Pfam" id="PF07689">
    <property type="entry name" value="KaiB"/>
    <property type="match status" value="1"/>
</dbReference>
<feature type="domain" description="Histidine kinase" evidence="11">
    <location>
        <begin position="216"/>
        <end position="441"/>
    </location>
</feature>
<proteinExistence type="inferred from homology"/>
<accession>A0A7C3ZIB8</accession>
<reference evidence="12" key="1">
    <citation type="journal article" date="2020" name="mSystems">
        <title>Genome- and Community-Level Interaction Insights into Carbon Utilization and Element Cycling Functions of Hydrothermarchaeota in Hydrothermal Sediment.</title>
        <authorList>
            <person name="Zhou Z."/>
            <person name="Liu Y."/>
            <person name="Xu W."/>
            <person name="Pan J."/>
            <person name="Luo Z.H."/>
            <person name="Li M."/>
        </authorList>
    </citation>
    <scope>NUCLEOTIDE SEQUENCE [LARGE SCALE GENOMIC DNA]</scope>
    <source>
        <strain evidence="12">SpSt-374</strain>
    </source>
</reference>
<dbReference type="FunFam" id="3.30.565.10:FF:000006">
    <property type="entry name" value="Sensor histidine kinase WalK"/>
    <property type="match status" value="1"/>
</dbReference>
<dbReference type="CDD" id="cd02978">
    <property type="entry name" value="KaiB_like"/>
    <property type="match status" value="1"/>
</dbReference>
<organism evidence="12">
    <name type="scientific">Planktothricoides sp. SpSt-374</name>
    <dbReference type="NCBI Taxonomy" id="2282167"/>
    <lineage>
        <taxon>Bacteria</taxon>
        <taxon>Bacillati</taxon>
        <taxon>Cyanobacteriota</taxon>
        <taxon>Cyanophyceae</taxon>
        <taxon>Oscillatoriophycideae</taxon>
        <taxon>Oscillatoriales</taxon>
        <taxon>Oscillatoriaceae</taxon>
        <taxon>Planktothricoides</taxon>
    </lineage>
</organism>
<dbReference type="GO" id="GO:0000155">
    <property type="term" value="F:phosphorelay sensor kinase activity"/>
    <property type="evidence" value="ECO:0007669"/>
    <property type="project" value="InterPro"/>
</dbReference>
<keyword evidence="6 9" id="KW-0067">ATP-binding</keyword>
<sequence length="456" mass="51617">MPADPVLAIDEDLPLQLVLFIDRRPSSFQKLREIRNYLLMLHEQYPFDLQIVDVAEQPYLAEYFKLVATPALLKIHPSPRQVLAGSNLVAEVEKWWSRWEREARDYQTQLGETGDGEQGSKGAREQGREGAIFPPAPRSVSEAEPLPPSPPAPLPPCPPAPQSPSHPVLPTTAAKQTSSLAETAQLMRLSDEIFQLKQEKEQLVEQLRFKDHLIAMLAHDLRNPLTAASIAIETLEMCAEPNHSPKKMPTPGLFDRLIKHARAQMRGIENLITDVLEASKGTNAQFHLKWQQLDIGRLCHEILATFSNRFQDKSLQIETDIPNDLPLAYADPDRMRQVLVNLLDNACKYTPAGGKIQVVVLHRTTNKLQISICDNGLGIPPENQERIFEDHFRLHRDQKEDGYGIGLSVCKRIILAHYGQIWVDSMPGSGSSFHFLIWVDSRRARLSSFRRDHFQD</sequence>
<keyword evidence="2 9" id="KW-0597">Phosphoprotein</keyword>
<evidence type="ECO:0000256" key="9">
    <source>
        <dbReference type="HAMAP-Rule" id="MF_01837"/>
    </source>
</evidence>
<keyword evidence="8 9" id="KW-0090">Biological rhythms</keyword>
<dbReference type="NCBIfam" id="NF006800">
    <property type="entry name" value="PRK09303.1"/>
    <property type="match status" value="1"/>
</dbReference>
<keyword evidence="4 9" id="KW-0547">Nucleotide-binding</keyword>
<dbReference type="GO" id="GO:0005524">
    <property type="term" value="F:ATP binding"/>
    <property type="evidence" value="ECO:0007669"/>
    <property type="project" value="UniProtKB-KW"/>
</dbReference>
<feature type="region of interest" description="Disordered" evidence="10">
    <location>
        <begin position="108"/>
        <end position="177"/>
    </location>
</feature>
<evidence type="ECO:0000256" key="3">
    <source>
        <dbReference type="ARBA" id="ARBA00022679"/>
    </source>
</evidence>
<dbReference type="SMART" id="SM00387">
    <property type="entry name" value="HATPase_c"/>
    <property type="match status" value="1"/>
</dbReference>
<dbReference type="SUPFAM" id="SSF55874">
    <property type="entry name" value="ATPase domain of HSP90 chaperone/DNA topoisomerase II/histidine kinase"/>
    <property type="match status" value="1"/>
</dbReference>
<name>A0A7C3ZIB8_9CYAN</name>
<comment type="caution">
    <text evidence="12">The sequence shown here is derived from an EMBL/GenBank/DDBJ whole genome shotgun (WGS) entry which is preliminary data.</text>
</comment>
<evidence type="ECO:0000259" key="11">
    <source>
        <dbReference type="PROSITE" id="PS50109"/>
    </source>
</evidence>
<evidence type="ECO:0000256" key="5">
    <source>
        <dbReference type="ARBA" id="ARBA00022777"/>
    </source>
</evidence>
<dbReference type="Pfam" id="PF02518">
    <property type="entry name" value="HATPase_c"/>
    <property type="match status" value="1"/>
</dbReference>
<dbReference type="GO" id="GO:0007623">
    <property type="term" value="P:circadian rhythm"/>
    <property type="evidence" value="ECO:0007669"/>
    <property type="project" value="UniProtKB-UniRule"/>
</dbReference>
<dbReference type="InterPro" id="IPR023527">
    <property type="entry name" value="Kinase_SasA"/>
</dbReference>
<dbReference type="HAMAP" id="MF_01837">
    <property type="entry name" value="Kinase_SasA"/>
    <property type="match status" value="1"/>
</dbReference>
<comment type="domain">
    <text evidence="9">The N-terminus interacts with KaiC, while the C-terminal histidine kinase domain autophosphorylates and is probably responsible for self-oligomerization. The N-terminal domain stimulates the C-terminus to autophosphorylate.</text>
</comment>
<dbReference type="Gene3D" id="1.10.287.130">
    <property type="match status" value="1"/>
</dbReference>
<dbReference type="CDD" id="cd00075">
    <property type="entry name" value="HATPase"/>
    <property type="match status" value="1"/>
</dbReference>
<dbReference type="Gene3D" id="3.40.30.10">
    <property type="entry name" value="Glutaredoxin"/>
    <property type="match status" value="1"/>
</dbReference>
<comment type="subunit">
    <text evidence="9">Homooligomerizes. Interacts with KaiC. Participates in the KaiABC clock complex, whose core is composed of a KaiC homohexamer, 6 KaiB and up to 6 KaiA dimers. SasA and KaiB(fs) compete to bind to KaiC.</text>
</comment>
<dbReference type="InterPro" id="IPR050736">
    <property type="entry name" value="Sensor_HK_Regulatory"/>
</dbReference>
<evidence type="ECO:0000256" key="8">
    <source>
        <dbReference type="ARBA" id="ARBA00023108"/>
    </source>
</evidence>
<dbReference type="InterPro" id="IPR036249">
    <property type="entry name" value="Thioredoxin-like_sf"/>
</dbReference>
<feature type="modified residue" description="Phosphohistidine; by autocatalysis" evidence="9">
    <location>
        <position position="219"/>
    </location>
</feature>
<dbReference type="EMBL" id="DSPX01000153">
    <property type="protein sequence ID" value="HGG01920.1"/>
    <property type="molecule type" value="Genomic_DNA"/>
</dbReference>
<dbReference type="SUPFAM" id="SSF52833">
    <property type="entry name" value="Thioredoxin-like"/>
    <property type="match status" value="1"/>
</dbReference>
<evidence type="ECO:0000256" key="1">
    <source>
        <dbReference type="ARBA" id="ARBA00000085"/>
    </source>
</evidence>
<dbReference type="CDD" id="cd00082">
    <property type="entry name" value="HisKA"/>
    <property type="match status" value="1"/>
</dbReference>